<dbReference type="OrthoDB" id="2345088at2759"/>
<dbReference type="Proteomes" id="UP000789342">
    <property type="component" value="Unassembled WGS sequence"/>
</dbReference>
<gene>
    <name evidence="1" type="ORF">AMORRO_LOCUS8709</name>
</gene>
<organism evidence="1 2">
    <name type="scientific">Acaulospora morrowiae</name>
    <dbReference type="NCBI Taxonomy" id="94023"/>
    <lineage>
        <taxon>Eukaryota</taxon>
        <taxon>Fungi</taxon>
        <taxon>Fungi incertae sedis</taxon>
        <taxon>Mucoromycota</taxon>
        <taxon>Glomeromycotina</taxon>
        <taxon>Glomeromycetes</taxon>
        <taxon>Diversisporales</taxon>
        <taxon>Acaulosporaceae</taxon>
        <taxon>Acaulospora</taxon>
    </lineage>
</organism>
<name>A0A9N9D094_9GLOM</name>
<dbReference type="EMBL" id="CAJVPV010007725">
    <property type="protein sequence ID" value="CAG8622185.1"/>
    <property type="molecule type" value="Genomic_DNA"/>
</dbReference>
<keyword evidence="2" id="KW-1185">Reference proteome</keyword>
<dbReference type="AlphaFoldDB" id="A0A9N9D094"/>
<sequence length="178" mass="20943">MIEKPHLNLYIHPCLNAALWYIAKIHYIYGEIPSENHVKRECADGAGYIMDADKFQLVYVEGAKPKAKEDKELADADKISRNLKSMFLSIVKQITDSRRRIPNRIAIFGGQIDNANLPRDFNEMTDFIWYYECIIKWALLAYDMTLKFDEMKNQKRPSRDFYSRNMRLLDDLKIEQGI</sequence>
<evidence type="ECO:0000313" key="1">
    <source>
        <dbReference type="EMBL" id="CAG8622185.1"/>
    </source>
</evidence>
<comment type="caution">
    <text evidence="1">The sequence shown here is derived from an EMBL/GenBank/DDBJ whole genome shotgun (WGS) entry which is preliminary data.</text>
</comment>
<reference evidence="1" key="1">
    <citation type="submission" date="2021-06" db="EMBL/GenBank/DDBJ databases">
        <authorList>
            <person name="Kallberg Y."/>
            <person name="Tangrot J."/>
            <person name="Rosling A."/>
        </authorList>
    </citation>
    <scope>NUCLEOTIDE SEQUENCE</scope>
    <source>
        <strain evidence="1">CL551</strain>
    </source>
</reference>
<proteinExistence type="predicted"/>
<evidence type="ECO:0000313" key="2">
    <source>
        <dbReference type="Proteomes" id="UP000789342"/>
    </source>
</evidence>
<protein>
    <submittedName>
        <fullName evidence="1">11450_t:CDS:1</fullName>
    </submittedName>
</protein>
<accession>A0A9N9D094</accession>